<proteinExistence type="predicted"/>
<sequence length="218" mass="22815">MTITATRPVRLTPDDAKILSLYAGGDSAAEICTATGFSLARVGRVLDEHAGNNRGLAYKVVIDYAERTQTATAATPATPATPPAPATAGAEPSTVEPAAEPAAEAAGDQITALLDQVDATGEARLQRSAGKIRELVDGLRAELAQHLREVPLRAEQARLRARLAEIDAQLQGRPAPTGEQPGVDSKKVRAWAAEQGFDCSAHGRIPAGVLAAYRKAHQ</sequence>
<dbReference type="Proteomes" id="UP000656042">
    <property type="component" value="Unassembled WGS sequence"/>
</dbReference>
<reference evidence="4" key="2">
    <citation type="submission" date="2020-09" db="EMBL/GenBank/DDBJ databases">
        <authorList>
            <person name="Sun Q."/>
            <person name="Zhou Y."/>
        </authorList>
    </citation>
    <scope>NUCLEOTIDE SEQUENCE</scope>
    <source>
        <strain evidence="4">CGMCC 4.7299</strain>
    </source>
</reference>
<dbReference type="GO" id="GO:0003677">
    <property type="term" value="F:DNA binding"/>
    <property type="evidence" value="ECO:0007669"/>
    <property type="project" value="UniProtKB-KW"/>
</dbReference>
<dbReference type="InterPro" id="IPR036625">
    <property type="entry name" value="E3-bd_dom_sf"/>
</dbReference>
<keyword evidence="5" id="KW-1185">Reference proteome</keyword>
<evidence type="ECO:0000313" key="5">
    <source>
        <dbReference type="Proteomes" id="UP000656042"/>
    </source>
</evidence>
<comment type="caution">
    <text evidence="4">The sequence shown here is derived from an EMBL/GenBank/DDBJ whole genome shotgun (WGS) entry which is preliminary data.</text>
</comment>
<reference evidence="4" key="1">
    <citation type="journal article" date="2014" name="Int. J. Syst. Evol. Microbiol.">
        <title>Complete genome sequence of Corynebacterium casei LMG S-19264T (=DSM 44701T), isolated from a smear-ripened cheese.</title>
        <authorList>
            <consortium name="US DOE Joint Genome Institute (JGI-PGF)"/>
            <person name="Walter F."/>
            <person name="Albersmeier A."/>
            <person name="Kalinowski J."/>
            <person name="Ruckert C."/>
        </authorList>
    </citation>
    <scope>NUCLEOTIDE SEQUENCE</scope>
    <source>
        <strain evidence="4">CGMCC 4.7299</strain>
    </source>
</reference>
<gene>
    <name evidence="4" type="ORF">GCM10012284_60470</name>
</gene>
<evidence type="ECO:0000259" key="3">
    <source>
        <dbReference type="Pfam" id="PF23359"/>
    </source>
</evidence>
<evidence type="ECO:0000313" key="4">
    <source>
        <dbReference type="EMBL" id="GGL17761.1"/>
    </source>
</evidence>
<accession>A0A8J3C4J2</accession>
<dbReference type="Pfam" id="PF23359">
    <property type="entry name" value="Lsr2_DNA-bd"/>
    <property type="match status" value="1"/>
</dbReference>
<organism evidence="4 5">
    <name type="scientific">Mangrovihabitans endophyticus</name>
    <dbReference type="NCBI Taxonomy" id="1751298"/>
    <lineage>
        <taxon>Bacteria</taxon>
        <taxon>Bacillati</taxon>
        <taxon>Actinomycetota</taxon>
        <taxon>Actinomycetes</taxon>
        <taxon>Micromonosporales</taxon>
        <taxon>Micromonosporaceae</taxon>
        <taxon>Mangrovihabitans</taxon>
    </lineage>
</organism>
<feature type="domain" description="Lsr2 DNA-binding" evidence="3">
    <location>
        <begin position="183"/>
        <end position="216"/>
    </location>
</feature>
<evidence type="ECO:0000256" key="2">
    <source>
        <dbReference type="SAM" id="MobiDB-lite"/>
    </source>
</evidence>
<dbReference type="EMBL" id="BMMX01000058">
    <property type="protein sequence ID" value="GGL17761.1"/>
    <property type="molecule type" value="Genomic_DNA"/>
</dbReference>
<dbReference type="RefSeq" id="WP_189082743.1">
    <property type="nucleotide sequence ID" value="NZ_BMMX01000058.1"/>
</dbReference>
<dbReference type="Gene3D" id="4.10.320.10">
    <property type="entry name" value="E3-binding domain"/>
    <property type="match status" value="1"/>
</dbReference>
<evidence type="ECO:0000256" key="1">
    <source>
        <dbReference type="ARBA" id="ARBA00023125"/>
    </source>
</evidence>
<feature type="region of interest" description="Disordered" evidence="2">
    <location>
        <begin position="72"/>
        <end position="104"/>
    </location>
</feature>
<dbReference type="GO" id="GO:0016746">
    <property type="term" value="F:acyltransferase activity"/>
    <property type="evidence" value="ECO:0007669"/>
    <property type="project" value="InterPro"/>
</dbReference>
<name>A0A8J3C4J2_9ACTN</name>
<protein>
    <recommendedName>
        <fullName evidence="3">Lsr2 DNA-binding domain-containing protein</fullName>
    </recommendedName>
</protein>
<dbReference type="AlphaFoldDB" id="A0A8J3C4J2"/>
<keyword evidence="1" id="KW-0238">DNA-binding</keyword>
<dbReference type="InterPro" id="IPR055370">
    <property type="entry name" value="Lsr2_DNA-bd"/>
</dbReference>